<evidence type="ECO:0000256" key="1">
    <source>
        <dbReference type="SAM" id="Phobius"/>
    </source>
</evidence>
<evidence type="ECO:0000313" key="2">
    <source>
        <dbReference type="EMBL" id="SMC05547.1"/>
    </source>
</evidence>
<accession>A0A1W1WH05</accession>
<keyword evidence="1" id="KW-0812">Transmembrane</keyword>
<evidence type="ECO:0008006" key="4">
    <source>
        <dbReference type="Google" id="ProtNLM"/>
    </source>
</evidence>
<keyword evidence="1" id="KW-0472">Membrane</keyword>
<gene>
    <name evidence="2" type="ORF">SAMN00768000_2304</name>
</gene>
<keyword evidence="1" id="KW-1133">Transmembrane helix</keyword>
<name>A0A1W1WH05_SULTA</name>
<proteinExistence type="predicted"/>
<sequence length="178" mass="18881">MKSVFSVKSSALWGMLVAGLVYGGLSVLPWIRPLPRVPVVEQSHAQGTLLRPSDIKWIPMNRDMENLSPGYLKVAVSPGEILSPAMFSRQPQSPRGILVDIPSSSTFAQAGQKVRILVISPSGHLWSSGPVTVIHSPHGNGLIGTGGGSLLVEMPWSEALTFEKLSVHGSVSVVGIPS</sequence>
<dbReference type="Proteomes" id="UP000192660">
    <property type="component" value="Unassembled WGS sequence"/>
</dbReference>
<dbReference type="RefSeq" id="WP_028963576.1">
    <property type="nucleotide sequence ID" value="NZ_FWWY01000001.1"/>
</dbReference>
<keyword evidence="3" id="KW-1185">Reference proteome</keyword>
<reference evidence="3" key="1">
    <citation type="submission" date="2017-04" db="EMBL/GenBank/DDBJ databases">
        <authorList>
            <person name="Varghese N."/>
            <person name="Submissions S."/>
        </authorList>
    </citation>
    <scope>NUCLEOTIDE SEQUENCE [LARGE SCALE GENOMIC DNA]</scope>
    <source>
        <strain evidence="3">DSM 9293</strain>
    </source>
</reference>
<feature type="transmembrane region" description="Helical" evidence="1">
    <location>
        <begin position="12"/>
        <end position="31"/>
    </location>
</feature>
<dbReference type="OrthoDB" id="9897703at2"/>
<protein>
    <recommendedName>
        <fullName evidence="4">SAF domain-containing protein</fullName>
    </recommendedName>
</protein>
<dbReference type="CDD" id="cd11614">
    <property type="entry name" value="SAF_CpaB_FlgA_like"/>
    <property type="match status" value="1"/>
</dbReference>
<dbReference type="AlphaFoldDB" id="A0A1W1WH05"/>
<organism evidence="2 3">
    <name type="scientific">Sulfobacillus thermosulfidooxidans (strain DSM 9293 / VKM B-1269 / AT-1)</name>
    <dbReference type="NCBI Taxonomy" id="929705"/>
    <lineage>
        <taxon>Bacteria</taxon>
        <taxon>Bacillati</taxon>
        <taxon>Bacillota</taxon>
        <taxon>Clostridia</taxon>
        <taxon>Eubacteriales</taxon>
        <taxon>Clostridiales Family XVII. Incertae Sedis</taxon>
        <taxon>Sulfobacillus</taxon>
    </lineage>
</organism>
<dbReference type="EMBL" id="FWWY01000001">
    <property type="protein sequence ID" value="SMC05547.1"/>
    <property type="molecule type" value="Genomic_DNA"/>
</dbReference>
<dbReference type="STRING" id="28034.BFX07_08710"/>
<evidence type="ECO:0000313" key="3">
    <source>
        <dbReference type="Proteomes" id="UP000192660"/>
    </source>
</evidence>